<evidence type="ECO:0000313" key="8">
    <source>
        <dbReference type="EMBL" id="MCW1922498.1"/>
    </source>
</evidence>
<dbReference type="InterPro" id="IPR013222">
    <property type="entry name" value="Glyco_hyd_98_carb-bd"/>
</dbReference>
<dbReference type="Gene3D" id="3.40.50.880">
    <property type="match status" value="1"/>
</dbReference>
<evidence type="ECO:0000256" key="4">
    <source>
        <dbReference type="PROSITE-ProRule" id="PRU00433"/>
    </source>
</evidence>
<dbReference type="SUPFAM" id="SSF49785">
    <property type="entry name" value="Galactose-binding domain-like"/>
    <property type="match status" value="1"/>
</dbReference>
<dbReference type="PANTHER" id="PTHR33546">
    <property type="entry name" value="LARGE, MULTIFUNCTIONAL SECRETED PROTEIN-RELATED"/>
    <property type="match status" value="1"/>
</dbReference>
<dbReference type="Gene3D" id="1.10.760.10">
    <property type="entry name" value="Cytochrome c-like domain"/>
    <property type="match status" value="1"/>
</dbReference>
<evidence type="ECO:0000313" key="9">
    <source>
        <dbReference type="Proteomes" id="UP001320876"/>
    </source>
</evidence>
<dbReference type="Proteomes" id="UP001320876">
    <property type="component" value="Unassembled WGS sequence"/>
</dbReference>
<keyword evidence="2 4" id="KW-0479">Metal-binding</keyword>
<keyword evidence="1 4" id="KW-0349">Heme</keyword>
<dbReference type="SMART" id="SM00776">
    <property type="entry name" value="NPCBM"/>
    <property type="match status" value="1"/>
</dbReference>
<evidence type="ECO:0000256" key="1">
    <source>
        <dbReference type="ARBA" id="ARBA00022617"/>
    </source>
</evidence>
<dbReference type="RefSeq" id="WP_264486605.1">
    <property type="nucleotide sequence ID" value="NZ_JAPDDT010000002.1"/>
</dbReference>
<dbReference type="Pfam" id="PF06283">
    <property type="entry name" value="ThuA"/>
    <property type="match status" value="1"/>
</dbReference>
<dbReference type="Gene3D" id="1.25.10.10">
    <property type="entry name" value="Leucine-rich Repeat Variant"/>
    <property type="match status" value="1"/>
</dbReference>
<feature type="signal peptide" evidence="6">
    <location>
        <begin position="1"/>
        <end position="24"/>
    </location>
</feature>
<feature type="chain" id="PRO_5046625336" evidence="6">
    <location>
        <begin position="25"/>
        <end position="1360"/>
    </location>
</feature>
<dbReference type="InterPro" id="IPR011042">
    <property type="entry name" value="6-blade_b-propeller_TolB-like"/>
</dbReference>
<organism evidence="8 9">
    <name type="scientific">Luteolibacter arcticus</name>
    <dbReference type="NCBI Taxonomy" id="1581411"/>
    <lineage>
        <taxon>Bacteria</taxon>
        <taxon>Pseudomonadati</taxon>
        <taxon>Verrucomicrobiota</taxon>
        <taxon>Verrucomicrobiia</taxon>
        <taxon>Verrucomicrobiales</taxon>
        <taxon>Verrucomicrobiaceae</taxon>
        <taxon>Luteolibacter</taxon>
    </lineage>
</organism>
<dbReference type="InterPro" id="IPR038637">
    <property type="entry name" value="NPCBM_sf"/>
</dbReference>
<dbReference type="InterPro" id="IPR055557">
    <property type="entry name" value="DUF7133"/>
</dbReference>
<comment type="caution">
    <text evidence="8">The sequence shown here is derived from an EMBL/GenBank/DDBJ whole genome shotgun (WGS) entry which is preliminary data.</text>
</comment>
<dbReference type="InterPro" id="IPR011989">
    <property type="entry name" value="ARM-like"/>
</dbReference>
<feature type="region of interest" description="Disordered" evidence="5">
    <location>
        <begin position="305"/>
        <end position="354"/>
    </location>
</feature>
<sequence length="1360" mass="146424">MKPPLPGFARLLAASFLLLAQAHAANKIVFLAGGKSHGPGEHEFRAGCMLLAKALNESGLDVQAEVHSGWPSDEKVLDGAKALIIYADGTSVVGKGWDKVDQMAKSGVGLMFMHYAVHPSKEQGDKYYRPWIGGAFEDGFSVNPHWVADLKVLPDHPVSRGVGSVVEAYDEFYYNMRFMADRAKVMDLVTGVPDRERMKRYINLWNQHGVQGMGKKQTLMWGIERPDGGRGVGFTGGHYHRNWSVDGFRTLVLNAITWTAKVEVPKDGVKSKPLTEDDLNANLDDKGKAPRLTVVKPGEFKQIPAAPVQTEREAGFPQPDGPQKFENAGRKPAAAKGGPVKPVAETPAMNSKSPRLHDIKAKIEDAKELYLVVSDNGDMSFDWANWIEPKIFFKDGTSKDLTELPWTSASAGWEQPKVGKSVGGQALTIDKNAYDKGIGTHAASTIVYKLPENVRGFTAKVGIDDGGMFQQGKTQASDVKFAVYTEKPPLAGEQGDTLVPEDLFTTPDNNLEVTVWATTPMLKNPTNIDFDAEGRLYVAEGANYRHANGAAPEGDRVVILSDTDGNGQADTTEVFTQDKNLESPLGVAVIENKIIVSQPPDMIVYTDVNGDRKFDPAVDKREVLLTGFNARQHDHSLHSVTVGPDGLWNFNNGNCGGIFTDKSGKTFRVGSDYYKSGGGTWYSDTRSAAGKPSDDGNVWVGGFSVRMNPDGTNARIVGHNYRNSYEQALTSFGDMFQSDNDDPPACRVAEIIEGGNAGFSSADGQRTWNADRRPGQDTPTAEWRQEDPGTMPSGDVYGGGSPTGVAFYENGALGDKWQGLLLACEAGKNVVFGYLPVPDGAGFKLERIDFLTSNKEKEFAGSDFLGGKASGELKTLFRPADVTVGPDGALYVADWFDPRVGGHGTMDKSGSGTIYRIAPKGFKSVVPKLDLTTTEGQIAALKSPAVNVRNSGFVRLKAQGEKAVPALVELLKDKNPYIAARAVWLLAQVGPSGEKVVSDLLSSDNARTRLVACRAVRAAGGDVVKLAEKMAADPSPMVRREIALSLRDVPASKALPFLVTVGEKFDGKDRAYLEAFGLGCTGKEAVVYDALRSKVTASPDMWTDAFAWLAWRLHPPQAVADQKARALSGKVSADQSKLTLTALGFTNSAAAATAMIELANTAGFVHKDLANWWVNNRKGNLWKPFNVDGILKAMGQDPVNTKLVAVEMPAEPANAPKLPPTAEILKLQGDAVRGKTAVAACYMCHRFGDTGADYGPDLTSFGKQQPAEVIINAIVTPSADVSHGYDGTEIKTKDGITIMGMVLSDSDPVIVKCLGGQTQTIAKSRIASMKKMEKSLMYSPAMLGLTPQSVADITAYMKGL</sequence>
<dbReference type="InterPro" id="IPR013428">
    <property type="entry name" value="Membrane-bound_put_N"/>
</dbReference>
<proteinExistence type="predicted"/>
<dbReference type="InterPro" id="IPR016024">
    <property type="entry name" value="ARM-type_fold"/>
</dbReference>
<keyword evidence="6" id="KW-0732">Signal</keyword>
<reference evidence="8 9" key="1">
    <citation type="submission" date="2022-10" db="EMBL/GenBank/DDBJ databases">
        <title>Luteolibacter arcticus strain CCTCC AB 2014275, whole genome shotgun sequencing project.</title>
        <authorList>
            <person name="Zhao G."/>
            <person name="Shen L."/>
        </authorList>
    </citation>
    <scope>NUCLEOTIDE SEQUENCE [LARGE SCALE GENOMIC DNA]</scope>
    <source>
        <strain evidence="8 9">CCTCC AB 2014275</strain>
    </source>
</reference>
<evidence type="ECO:0000256" key="2">
    <source>
        <dbReference type="ARBA" id="ARBA00022723"/>
    </source>
</evidence>
<dbReference type="InterPro" id="IPR011041">
    <property type="entry name" value="Quinoprot_gluc/sorb_DH_b-prop"/>
</dbReference>
<name>A0ABT3GGD7_9BACT</name>
<dbReference type="Pfam" id="PF23500">
    <property type="entry name" value="DUF7133"/>
    <property type="match status" value="1"/>
</dbReference>
<dbReference type="NCBIfam" id="TIGR02603">
    <property type="entry name" value="CxxCH_TIGR02603"/>
    <property type="match status" value="1"/>
</dbReference>
<keyword evidence="3 4" id="KW-0408">Iron</keyword>
<dbReference type="InterPro" id="IPR029010">
    <property type="entry name" value="ThuA-like"/>
</dbReference>
<dbReference type="InterPro" id="IPR008979">
    <property type="entry name" value="Galactose-bd-like_sf"/>
</dbReference>
<protein>
    <submittedName>
        <fullName evidence="8">NPCBM/NEW2 domain-containing protein</fullName>
    </submittedName>
</protein>
<evidence type="ECO:0000256" key="6">
    <source>
        <dbReference type="SAM" id="SignalP"/>
    </source>
</evidence>
<dbReference type="Gene3D" id="2.60.120.1060">
    <property type="entry name" value="NPCBM/NEW2 domain"/>
    <property type="match status" value="2"/>
</dbReference>
<dbReference type="PROSITE" id="PS51007">
    <property type="entry name" value="CYTC"/>
    <property type="match status" value="1"/>
</dbReference>
<dbReference type="Gene3D" id="2.120.10.30">
    <property type="entry name" value="TolB, C-terminal domain"/>
    <property type="match status" value="1"/>
</dbReference>
<dbReference type="SUPFAM" id="SSF52317">
    <property type="entry name" value="Class I glutamine amidotransferase-like"/>
    <property type="match status" value="1"/>
</dbReference>
<dbReference type="EMBL" id="JAPDDT010000002">
    <property type="protein sequence ID" value="MCW1922498.1"/>
    <property type="molecule type" value="Genomic_DNA"/>
</dbReference>
<accession>A0ABT3GGD7</accession>
<dbReference type="PANTHER" id="PTHR33546:SF1">
    <property type="entry name" value="LARGE, MULTIFUNCTIONAL SECRETED PROTEIN"/>
    <property type="match status" value="1"/>
</dbReference>
<evidence type="ECO:0000259" key="7">
    <source>
        <dbReference type="PROSITE" id="PS51007"/>
    </source>
</evidence>
<dbReference type="NCBIfam" id="TIGR02604">
    <property type="entry name" value="Piru_Ver_Nterm"/>
    <property type="match status" value="1"/>
</dbReference>
<dbReference type="SUPFAM" id="SSF46626">
    <property type="entry name" value="Cytochrome c"/>
    <property type="match status" value="1"/>
</dbReference>
<dbReference type="SUPFAM" id="SSF48371">
    <property type="entry name" value="ARM repeat"/>
    <property type="match status" value="1"/>
</dbReference>
<dbReference type="InterPro" id="IPR013427">
    <property type="entry name" value="Haem-bd_dom_put"/>
</dbReference>
<evidence type="ECO:0000256" key="3">
    <source>
        <dbReference type="ARBA" id="ARBA00023004"/>
    </source>
</evidence>
<dbReference type="InterPro" id="IPR036909">
    <property type="entry name" value="Cyt_c-like_dom_sf"/>
</dbReference>
<dbReference type="SUPFAM" id="SSF50952">
    <property type="entry name" value="Soluble quinoprotein glucose dehydrogenase"/>
    <property type="match status" value="1"/>
</dbReference>
<evidence type="ECO:0000256" key="5">
    <source>
        <dbReference type="SAM" id="MobiDB-lite"/>
    </source>
</evidence>
<keyword evidence="9" id="KW-1185">Reference proteome</keyword>
<dbReference type="InterPro" id="IPR009056">
    <property type="entry name" value="Cyt_c-like_dom"/>
</dbReference>
<dbReference type="Pfam" id="PF08305">
    <property type="entry name" value="NPCBM"/>
    <property type="match status" value="1"/>
</dbReference>
<feature type="region of interest" description="Disordered" evidence="5">
    <location>
        <begin position="758"/>
        <end position="795"/>
    </location>
</feature>
<dbReference type="InterPro" id="IPR029062">
    <property type="entry name" value="Class_I_gatase-like"/>
</dbReference>
<feature type="compositionally biased region" description="Polar residues" evidence="5">
    <location>
        <begin position="758"/>
        <end position="768"/>
    </location>
</feature>
<feature type="compositionally biased region" description="Low complexity" evidence="5">
    <location>
        <begin position="330"/>
        <end position="344"/>
    </location>
</feature>
<feature type="domain" description="Cytochrome c" evidence="7">
    <location>
        <begin position="1229"/>
        <end position="1360"/>
    </location>
</feature>
<gene>
    <name evidence="8" type="ORF">OKA05_08020</name>
</gene>